<name>A0AAD5WFI2_PARTN</name>
<keyword evidence="2" id="KW-1185">Reference proteome</keyword>
<evidence type="ECO:0000313" key="2">
    <source>
        <dbReference type="Proteomes" id="UP001196413"/>
    </source>
</evidence>
<dbReference type="AlphaFoldDB" id="A0AAD5WFI2"/>
<proteinExistence type="predicted"/>
<gene>
    <name evidence="1" type="ORF">KIN20_029459</name>
</gene>
<evidence type="ECO:0000313" key="1">
    <source>
        <dbReference type="EMBL" id="KAJ1368344.1"/>
    </source>
</evidence>
<organism evidence="1 2">
    <name type="scientific">Parelaphostrongylus tenuis</name>
    <name type="common">Meningeal worm</name>
    <dbReference type="NCBI Taxonomy" id="148309"/>
    <lineage>
        <taxon>Eukaryota</taxon>
        <taxon>Metazoa</taxon>
        <taxon>Ecdysozoa</taxon>
        <taxon>Nematoda</taxon>
        <taxon>Chromadorea</taxon>
        <taxon>Rhabditida</taxon>
        <taxon>Rhabditina</taxon>
        <taxon>Rhabditomorpha</taxon>
        <taxon>Strongyloidea</taxon>
        <taxon>Metastrongylidae</taxon>
        <taxon>Parelaphostrongylus</taxon>
    </lineage>
</organism>
<comment type="caution">
    <text evidence="1">The sequence shown here is derived from an EMBL/GenBank/DDBJ whole genome shotgun (WGS) entry which is preliminary data.</text>
</comment>
<protein>
    <submittedName>
        <fullName evidence="1">Uncharacterized protein</fullName>
    </submittedName>
</protein>
<dbReference type="EMBL" id="JAHQIW010006165">
    <property type="protein sequence ID" value="KAJ1368344.1"/>
    <property type="molecule type" value="Genomic_DNA"/>
</dbReference>
<accession>A0AAD5WFI2</accession>
<reference evidence="1" key="1">
    <citation type="submission" date="2021-06" db="EMBL/GenBank/DDBJ databases">
        <title>Parelaphostrongylus tenuis whole genome reference sequence.</title>
        <authorList>
            <person name="Garwood T.J."/>
            <person name="Larsen P.A."/>
            <person name="Fountain-Jones N.M."/>
            <person name="Garbe J.R."/>
            <person name="Macchietto M.G."/>
            <person name="Kania S.A."/>
            <person name="Gerhold R.W."/>
            <person name="Richards J.E."/>
            <person name="Wolf T.M."/>
        </authorList>
    </citation>
    <scope>NUCLEOTIDE SEQUENCE</scope>
    <source>
        <strain evidence="1">MNPRO001-30</strain>
        <tissue evidence="1">Meninges</tissue>
    </source>
</reference>
<sequence length="79" mass="8887">MALKLLNSERKICHMSTASSKGHEPFRTCYTMPTTSHPATMLCDAKAIDFSAIRTRGEVPHQQFAWPPHSQAREFARGN</sequence>
<dbReference type="Proteomes" id="UP001196413">
    <property type="component" value="Unassembled WGS sequence"/>
</dbReference>